<dbReference type="Proteomes" id="UP000027982">
    <property type="component" value="Chromosome"/>
</dbReference>
<sequence>METKTPQRDSSDAKNYVKSLRDAVKRRYANEYLAWILAGRTGVAPGRGRLSPVLWKAVCANLDALA</sequence>
<dbReference type="HOGENOM" id="CLU_2824784_0_0_0"/>
<dbReference type="RefSeq" id="WP_025225547.1">
    <property type="nucleotide sequence ID" value="NZ_CP007139.1"/>
</dbReference>
<gene>
    <name evidence="1" type="ORF">OP10G_2527</name>
</gene>
<evidence type="ECO:0000313" key="1">
    <source>
        <dbReference type="EMBL" id="AIE85895.1"/>
    </source>
</evidence>
<dbReference type="KEGG" id="fgi:OP10G_2527"/>
<organism evidence="1 2">
    <name type="scientific">Fimbriimonas ginsengisoli Gsoil 348</name>
    <dbReference type="NCBI Taxonomy" id="661478"/>
    <lineage>
        <taxon>Bacteria</taxon>
        <taxon>Bacillati</taxon>
        <taxon>Armatimonadota</taxon>
        <taxon>Fimbriimonadia</taxon>
        <taxon>Fimbriimonadales</taxon>
        <taxon>Fimbriimonadaceae</taxon>
        <taxon>Fimbriimonas</taxon>
    </lineage>
</organism>
<dbReference type="EMBL" id="CP007139">
    <property type="protein sequence ID" value="AIE85895.1"/>
    <property type="molecule type" value="Genomic_DNA"/>
</dbReference>
<reference evidence="1 2" key="1">
    <citation type="journal article" date="2014" name="PLoS ONE">
        <title>The first complete genome sequence of the class fimbriimonadia in the phylum armatimonadetes.</title>
        <authorList>
            <person name="Hu Z.Y."/>
            <person name="Wang Y.Z."/>
            <person name="Im W.T."/>
            <person name="Wang S.Y."/>
            <person name="Zhao G.P."/>
            <person name="Zheng H.J."/>
            <person name="Quan Z.X."/>
        </authorList>
    </citation>
    <scope>NUCLEOTIDE SEQUENCE [LARGE SCALE GENOMIC DNA]</scope>
    <source>
        <strain evidence="1">Gsoil 348</strain>
    </source>
</reference>
<keyword evidence="2" id="KW-1185">Reference proteome</keyword>
<protein>
    <submittedName>
        <fullName evidence="1">Uncharacterized protein</fullName>
    </submittedName>
</protein>
<accession>A0A068NSZ5</accession>
<dbReference type="STRING" id="661478.OP10G_2527"/>
<evidence type="ECO:0000313" key="2">
    <source>
        <dbReference type="Proteomes" id="UP000027982"/>
    </source>
</evidence>
<dbReference type="AlphaFoldDB" id="A0A068NSZ5"/>
<proteinExistence type="predicted"/>
<name>A0A068NSZ5_FIMGI</name>